<name>A0A2V5IAW5_9EURO</name>
<accession>A0A2V5IAW5</accession>
<gene>
    <name evidence="1" type="ORF">BP00DRAFT_423651</name>
</gene>
<reference evidence="1 2" key="1">
    <citation type="submission" date="2018-02" db="EMBL/GenBank/DDBJ databases">
        <title>The genomes of Aspergillus section Nigri reveals drivers in fungal speciation.</title>
        <authorList>
            <consortium name="DOE Joint Genome Institute"/>
            <person name="Vesth T.C."/>
            <person name="Nybo J."/>
            <person name="Theobald S."/>
            <person name="Brandl J."/>
            <person name="Frisvad J.C."/>
            <person name="Nielsen K.F."/>
            <person name="Lyhne E.K."/>
            <person name="Kogle M.E."/>
            <person name="Kuo A."/>
            <person name="Riley R."/>
            <person name="Clum A."/>
            <person name="Nolan M."/>
            <person name="Lipzen A."/>
            <person name="Salamov A."/>
            <person name="Henrissat B."/>
            <person name="Wiebenga A."/>
            <person name="De vries R.P."/>
            <person name="Grigoriev I.V."/>
            <person name="Mortensen U.H."/>
            <person name="Andersen M.R."/>
            <person name="Baker S.E."/>
        </authorList>
    </citation>
    <scope>NUCLEOTIDE SEQUENCE [LARGE SCALE GENOMIC DNA]</scope>
    <source>
        <strain evidence="1 2">CBS 114.80</strain>
    </source>
</reference>
<protein>
    <submittedName>
        <fullName evidence="1">Uncharacterized protein</fullName>
    </submittedName>
</protein>
<proteinExistence type="predicted"/>
<dbReference type="AlphaFoldDB" id="A0A2V5IAW5"/>
<keyword evidence="2" id="KW-1185">Reference proteome</keyword>
<evidence type="ECO:0000313" key="1">
    <source>
        <dbReference type="EMBL" id="PYI33799.1"/>
    </source>
</evidence>
<sequence length="109" mass="12183">MPRTRESVSQSVVCSHVQHKSASRVATHPTIQIRPGSDARSFPTNFLTSAALPRKLRKREAPQTRRCDTIDLTLYIHRTGFGVELAGVAPPRRVDLLRELALLGAYHNQ</sequence>
<evidence type="ECO:0000313" key="2">
    <source>
        <dbReference type="Proteomes" id="UP000248817"/>
    </source>
</evidence>
<organism evidence="1 2">
    <name type="scientific">Aspergillus indologenus CBS 114.80</name>
    <dbReference type="NCBI Taxonomy" id="1450541"/>
    <lineage>
        <taxon>Eukaryota</taxon>
        <taxon>Fungi</taxon>
        <taxon>Dikarya</taxon>
        <taxon>Ascomycota</taxon>
        <taxon>Pezizomycotina</taxon>
        <taxon>Eurotiomycetes</taxon>
        <taxon>Eurotiomycetidae</taxon>
        <taxon>Eurotiales</taxon>
        <taxon>Aspergillaceae</taxon>
        <taxon>Aspergillus</taxon>
        <taxon>Aspergillus subgen. Circumdati</taxon>
    </lineage>
</organism>
<dbReference type="Proteomes" id="UP000248817">
    <property type="component" value="Unassembled WGS sequence"/>
</dbReference>
<dbReference type="EMBL" id="KZ825480">
    <property type="protein sequence ID" value="PYI33799.1"/>
    <property type="molecule type" value="Genomic_DNA"/>
</dbReference>